<accession>A0A8X6VU92</accession>
<keyword evidence="3" id="KW-1185">Reference proteome</keyword>
<dbReference type="GO" id="GO:0003676">
    <property type="term" value="F:nucleic acid binding"/>
    <property type="evidence" value="ECO:0007669"/>
    <property type="project" value="InterPro"/>
</dbReference>
<dbReference type="PANTHER" id="PTHR38681:SF1">
    <property type="entry name" value="RETROVIRUS-RELATED POL POLYPROTEIN FROM TRANSPOSON 412-LIKE PROTEIN"/>
    <property type="match status" value="1"/>
</dbReference>
<evidence type="ECO:0000256" key="1">
    <source>
        <dbReference type="SAM" id="MobiDB-lite"/>
    </source>
</evidence>
<evidence type="ECO:0000313" key="2">
    <source>
        <dbReference type="EMBL" id="GFY22535.1"/>
    </source>
</evidence>
<feature type="compositionally biased region" description="Basic and acidic residues" evidence="1">
    <location>
        <begin position="126"/>
        <end position="143"/>
    </location>
</feature>
<organism evidence="2 3">
    <name type="scientific">Trichonephila clavipes</name>
    <name type="common">Golden silk orbweaver</name>
    <name type="synonym">Nephila clavipes</name>
    <dbReference type="NCBI Taxonomy" id="2585209"/>
    <lineage>
        <taxon>Eukaryota</taxon>
        <taxon>Metazoa</taxon>
        <taxon>Ecdysozoa</taxon>
        <taxon>Arthropoda</taxon>
        <taxon>Chelicerata</taxon>
        <taxon>Arachnida</taxon>
        <taxon>Araneae</taxon>
        <taxon>Araneomorphae</taxon>
        <taxon>Entelegynae</taxon>
        <taxon>Araneoidea</taxon>
        <taxon>Nephilidae</taxon>
        <taxon>Trichonephila</taxon>
    </lineage>
</organism>
<feature type="region of interest" description="Disordered" evidence="1">
    <location>
        <begin position="122"/>
        <end position="143"/>
    </location>
</feature>
<name>A0A8X6VU92_TRICX</name>
<comment type="caution">
    <text evidence="2">The sequence shown here is derived from an EMBL/GenBank/DDBJ whole genome shotgun (WGS) entry which is preliminary data.</text>
</comment>
<reference evidence="2" key="1">
    <citation type="submission" date="2020-08" db="EMBL/GenBank/DDBJ databases">
        <title>Multicomponent nature underlies the extraordinary mechanical properties of spider dragline silk.</title>
        <authorList>
            <person name="Kono N."/>
            <person name="Nakamura H."/>
            <person name="Mori M."/>
            <person name="Yoshida Y."/>
            <person name="Ohtoshi R."/>
            <person name="Malay A.D."/>
            <person name="Moran D.A.P."/>
            <person name="Tomita M."/>
            <person name="Numata K."/>
            <person name="Arakawa K."/>
        </authorList>
    </citation>
    <scope>NUCLEOTIDE SEQUENCE</scope>
</reference>
<sequence>MRSSIYAELIRMLGTEQIKTTAYLSISNGTVKHLHRDLKSALKVHESDTWSEIVPIILLGIRTAAKKDVQSSCAKIVYSTNLRLPNDMTDRVGCEISQFMTPKIPQEDSLKNSVKPRHFSVTEGIHCGKPDHGSRIEYGNPKE</sequence>
<dbReference type="EMBL" id="BMAU01021361">
    <property type="protein sequence ID" value="GFY22535.1"/>
    <property type="molecule type" value="Genomic_DNA"/>
</dbReference>
<dbReference type="Gene3D" id="3.30.420.10">
    <property type="entry name" value="Ribonuclease H-like superfamily/Ribonuclease H"/>
    <property type="match status" value="1"/>
</dbReference>
<proteinExistence type="predicted"/>
<dbReference type="AlphaFoldDB" id="A0A8X6VU92"/>
<protein>
    <submittedName>
        <fullName evidence="2">Gag-Pol polyprotein</fullName>
    </submittedName>
</protein>
<evidence type="ECO:0000313" key="3">
    <source>
        <dbReference type="Proteomes" id="UP000887159"/>
    </source>
</evidence>
<dbReference type="Proteomes" id="UP000887159">
    <property type="component" value="Unassembled WGS sequence"/>
</dbReference>
<dbReference type="PANTHER" id="PTHR38681">
    <property type="entry name" value="RETROVIRUS-RELATED POL POLYPROTEIN FROM TRANSPOSON 412-LIKE PROTEIN-RELATED"/>
    <property type="match status" value="1"/>
</dbReference>
<gene>
    <name evidence="2" type="primary">gag-pol_50</name>
    <name evidence="2" type="ORF">TNCV_2177961</name>
</gene>
<dbReference type="InterPro" id="IPR036397">
    <property type="entry name" value="RNaseH_sf"/>
</dbReference>